<evidence type="ECO:0000259" key="10">
    <source>
        <dbReference type="Pfam" id="PF00724"/>
    </source>
</evidence>
<dbReference type="PRINTS" id="PR00368">
    <property type="entry name" value="FADPNR"/>
</dbReference>
<comment type="cofactor">
    <cofactor evidence="1">
        <name>FMN</name>
        <dbReference type="ChEBI" id="CHEBI:58210"/>
    </cofactor>
</comment>
<feature type="domain" description="FAD/NAD(P)-binding" evidence="11">
    <location>
        <begin position="406"/>
        <end position="635"/>
    </location>
</feature>
<keyword evidence="8" id="KW-0408">Iron</keyword>
<keyword evidence="13" id="KW-1185">Reference proteome</keyword>
<feature type="domain" description="NADH:flavin oxidoreductase/NADH oxidase N-terminal" evidence="10">
    <location>
        <begin position="7"/>
        <end position="358"/>
    </location>
</feature>
<dbReference type="AlphaFoldDB" id="A0A3G2R752"/>
<evidence type="ECO:0000256" key="3">
    <source>
        <dbReference type="ARBA" id="ARBA00011048"/>
    </source>
</evidence>
<evidence type="ECO:0000259" key="11">
    <source>
        <dbReference type="Pfam" id="PF07992"/>
    </source>
</evidence>
<evidence type="ECO:0000256" key="7">
    <source>
        <dbReference type="ARBA" id="ARBA00023002"/>
    </source>
</evidence>
<evidence type="ECO:0000256" key="1">
    <source>
        <dbReference type="ARBA" id="ARBA00001917"/>
    </source>
</evidence>
<dbReference type="PRINTS" id="PR00469">
    <property type="entry name" value="PNDRDTASEII"/>
</dbReference>
<dbReference type="SUPFAM" id="SSF51905">
    <property type="entry name" value="FAD/NAD(P)-binding domain"/>
    <property type="match status" value="1"/>
</dbReference>
<dbReference type="PANTHER" id="PTHR42917:SF2">
    <property type="entry name" value="2,4-DIENOYL-COA REDUCTASE [(2E)-ENOYL-COA-PRODUCING]"/>
    <property type="match status" value="1"/>
</dbReference>
<name>A0A3G2R752_9FIRM</name>
<dbReference type="Pfam" id="PF07992">
    <property type="entry name" value="Pyr_redox_2"/>
    <property type="match status" value="1"/>
</dbReference>
<keyword evidence="9" id="KW-0411">Iron-sulfur</keyword>
<evidence type="ECO:0000313" key="13">
    <source>
        <dbReference type="Proteomes" id="UP000280960"/>
    </source>
</evidence>
<evidence type="ECO:0000256" key="9">
    <source>
        <dbReference type="ARBA" id="ARBA00023014"/>
    </source>
</evidence>
<evidence type="ECO:0000256" key="8">
    <source>
        <dbReference type="ARBA" id="ARBA00023004"/>
    </source>
</evidence>
<keyword evidence="5" id="KW-0288">FMN</keyword>
<evidence type="ECO:0000256" key="4">
    <source>
        <dbReference type="ARBA" id="ARBA00022630"/>
    </source>
</evidence>
<dbReference type="Gene3D" id="3.50.50.60">
    <property type="entry name" value="FAD/NAD(P)-binding domain"/>
    <property type="match status" value="1"/>
</dbReference>
<dbReference type="InterPro" id="IPR001155">
    <property type="entry name" value="OxRdtase_FMN_N"/>
</dbReference>
<dbReference type="Gene3D" id="3.40.50.720">
    <property type="entry name" value="NAD(P)-binding Rossmann-like Domain"/>
    <property type="match status" value="1"/>
</dbReference>
<dbReference type="Pfam" id="PF00724">
    <property type="entry name" value="Oxidored_FMN"/>
    <property type="match status" value="1"/>
</dbReference>
<reference evidence="12 13" key="1">
    <citation type="submission" date="2018-10" db="EMBL/GenBank/DDBJ databases">
        <authorList>
            <person name="Zhang X."/>
        </authorList>
    </citation>
    <scope>NUCLEOTIDE SEQUENCE [LARGE SCALE GENOMIC DNA]</scope>
    <source>
        <strain evidence="12 13">SK-G1</strain>
    </source>
</reference>
<dbReference type="InterPro" id="IPR013785">
    <property type="entry name" value="Aldolase_TIM"/>
</dbReference>
<comment type="similarity">
    <text evidence="3">In the N-terminal section; belongs to the NADH:flavin oxidoreductase/NADH oxidase family.</text>
</comment>
<evidence type="ECO:0000256" key="2">
    <source>
        <dbReference type="ARBA" id="ARBA00001966"/>
    </source>
</evidence>
<dbReference type="Gene3D" id="3.20.20.70">
    <property type="entry name" value="Aldolase class I"/>
    <property type="match status" value="1"/>
</dbReference>
<accession>A0A3G2R752</accession>
<dbReference type="EMBL" id="CP033169">
    <property type="protein sequence ID" value="AYO31384.1"/>
    <property type="molecule type" value="Genomic_DNA"/>
</dbReference>
<comment type="cofactor">
    <cofactor evidence="2">
        <name>[4Fe-4S] cluster</name>
        <dbReference type="ChEBI" id="CHEBI:49883"/>
    </cofactor>
</comment>
<dbReference type="GO" id="GO:0051536">
    <property type="term" value="F:iron-sulfur cluster binding"/>
    <property type="evidence" value="ECO:0007669"/>
    <property type="project" value="UniProtKB-KW"/>
</dbReference>
<sequence length="669" mass="73561">MEKLYESLFQPIKIGKVEIKNKIAMAPMGILGLTTPEGGFTGRAIDYYVERAKGGVGLIITSIVKAENEIERLKMPSFPCATLNPPHFIQTATELTERVHAHGAKIFLQLTMGLGRSGAPGFIEGQPVAPSAIPNYWEPTQTCRELTTHEVERIVERFGEAAQIAVESGFDGIEIHAVHEGYLLDQFTIAFFNRRTDKYGGDLRGRLTLPIEILNVIKKNAGRNFPVGLRYSIKSFIKDWGQGGLPGEDFVERGRDVEEGLEAARILEEAGYDELNADCGSYDAWYWAHPPVYQEHGCYLPFSEKLKKVVNIPVIVAGRLEIPELAARALEEGKADMIGIGRGLLTDPHWPKKVMEGKTARIRPCIGCHDGCLGRVFQSKPLSCTVNPATGREKEYAIEPAQKVKNVMIIGGGVAGLEAARVAAIRGHRVILYEKTDRLGGHVIEGSVPDFKVDDRRLLEWYINEINELKVNVRLNTEVTPDMVANEKPDEVVVATGSVPIILDIPGINRDNVVTASDLLLGKKKAGNTVVVLGGGLVGSETALWLAKQGKKVTIVEALSDIIRAGKYVPHMNRIMLIDLLKFHGVDIMTSAYLLEVADGGAVVMRKDSGTRTTIPTDTVVLATGYRPDNTLYRSLYGKNANLYIIGDARDPQNIMNAIWDAYEVARNM</sequence>
<dbReference type="KEGG" id="bacg:D2962_12950"/>
<dbReference type="GO" id="GO:0016491">
    <property type="term" value="F:oxidoreductase activity"/>
    <property type="evidence" value="ECO:0007669"/>
    <property type="project" value="UniProtKB-KW"/>
</dbReference>
<dbReference type="RefSeq" id="WP_122015210.1">
    <property type="nucleotide sequence ID" value="NZ_CP033169.1"/>
</dbReference>
<gene>
    <name evidence="12" type="ORF">D2962_12950</name>
</gene>
<dbReference type="GO" id="GO:0010181">
    <property type="term" value="F:FMN binding"/>
    <property type="evidence" value="ECO:0007669"/>
    <property type="project" value="InterPro"/>
</dbReference>
<proteinExistence type="inferred from homology"/>
<dbReference type="PANTHER" id="PTHR42917">
    <property type="entry name" value="2,4-DIENOYL-COA REDUCTASE"/>
    <property type="match status" value="1"/>
</dbReference>
<organism evidence="12 13">
    <name type="scientific">Biomaibacter acetigenes</name>
    <dbReference type="NCBI Taxonomy" id="2316383"/>
    <lineage>
        <taxon>Bacteria</taxon>
        <taxon>Bacillati</taxon>
        <taxon>Bacillota</taxon>
        <taxon>Clostridia</taxon>
        <taxon>Thermosediminibacterales</taxon>
        <taxon>Tepidanaerobacteraceae</taxon>
        <taxon>Biomaibacter</taxon>
    </lineage>
</organism>
<evidence type="ECO:0000313" key="12">
    <source>
        <dbReference type="EMBL" id="AYO31384.1"/>
    </source>
</evidence>
<dbReference type="Proteomes" id="UP000280960">
    <property type="component" value="Chromosome"/>
</dbReference>
<dbReference type="InterPro" id="IPR023753">
    <property type="entry name" value="FAD/NAD-binding_dom"/>
</dbReference>
<evidence type="ECO:0000256" key="6">
    <source>
        <dbReference type="ARBA" id="ARBA00022723"/>
    </source>
</evidence>
<dbReference type="InterPro" id="IPR036188">
    <property type="entry name" value="FAD/NAD-bd_sf"/>
</dbReference>
<keyword evidence="7" id="KW-0560">Oxidoreductase</keyword>
<dbReference type="InterPro" id="IPR051793">
    <property type="entry name" value="NADH:flavin_oxidoreductase"/>
</dbReference>
<dbReference type="SUPFAM" id="SSF51395">
    <property type="entry name" value="FMN-linked oxidoreductases"/>
    <property type="match status" value="1"/>
</dbReference>
<protein>
    <submittedName>
        <fullName evidence="12">FAD-dependent oxidoreductase</fullName>
    </submittedName>
</protein>
<keyword evidence="6" id="KW-0479">Metal-binding</keyword>
<keyword evidence="4" id="KW-0285">Flavoprotein</keyword>
<dbReference type="GO" id="GO:0046872">
    <property type="term" value="F:metal ion binding"/>
    <property type="evidence" value="ECO:0007669"/>
    <property type="project" value="UniProtKB-KW"/>
</dbReference>
<evidence type="ECO:0000256" key="5">
    <source>
        <dbReference type="ARBA" id="ARBA00022643"/>
    </source>
</evidence>